<dbReference type="Pfam" id="PF04122">
    <property type="entry name" value="CW_binding_2"/>
    <property type="match status" value="3"/>
</dbReference>
<evidence type="ECO:0000313" key="2">
    <source>
        <dbReference type="Proteomes" id="UP001157946"/>
    </source>
</evidence>
<comment type="caution">
    <text evidence="1">The sequence shown here is derived from an EMBL/GenBank/DDBJ whole genome shotgun (WGS) entry which is preliminary data.</text>
</comment>
<reference evidence="1" key="1">
    <citation type="submission" date="2017-05" db="EMBL/GenBank/DDBJ databases">
        <authorList>
            <person name="Varghese N."/>
            <person name="Submissions S."/>
        </authorList>
    </citation>
    <scope>NUCLEOTIDE SEQUENCE</scope>
    <source>
        <strain evidence="1">DSM 45262</strain>
    </source>
</reference>
<dbReference type="InterPro" id="IPR051922">
    <property type="entry name" value="Bact_Sporulation_Assoc"/>
</dbReference>
<name>A0AA45WIS3_9BACL</name>
<organism evidence="1 2">
    <name type="scientific">Laceyella tengchongensis</name>
    <dbReference type="NCBI Taxonomy" id="574699"/>
    <lineage>
        <taxon>Bacteria</taxon>
        <taxon>Bacillati</taxon>
        <taxon>Bacillota</taxon>
        <taxon>Bacilli</taxon>
        <taxon>Bacillales</taxon>
        <taxon>Thermoactinomycetaceae</taxon>
        <taxon>Laceyella</taxon>
    </lineage>
</organism>
<dbReference type="AlphaFoldDB" id="A0AA45WIS3"/>
<dbReference type="EMBL" id="FXTU01000001">
    <property type="protein sequence ID" value="SMP00912.1"/>
    <property type="molecule type" value="Genomic_DNA"/>
</dbReference>
<dbReference type="RefSeq" id="WP_284723820.1">
    <property type="nucleotide sequence ID" value="NZ_FXTU01000001.1"/>
</dbReference>
<dbReference type="Proteomes" id="UP001157946">
    <property type="component" value="Unassembled WGS sequence"/>
</dbReference>
<dbReference type="PANTHER" id="PTHR30032">
    <property type="entry name" value="N-ACETYLMURAMOYL-L-ALANINE AMIDASE-RELATED"/>
    <property type="match status" value="1"/>
</dbReference>
<proteinExistence type="predicted"/>
<dbReference type="InterPro" id="IPR007253">
    <property type="entry name" value="Cell_wall-bd_2"/>
</dbReference>
<evidence type="ECO:0000313" key="1">
    <source>
        <dbReference type="EMBL" id="SMP00912.1"/>
    </source>
</evidence>
<dbReference type="PANTHER" id="PTHR30032:SF8">
    <property type="entry name" value="GERMINATION-SPECIFIC N-ACETYLMURAMOYL-L-ALANINE AMIDASE"/>
    <property type="match status" value="1"/>
</dbReference>
<protein>
    <submittedName>
        <fullName evidence="1">Cell wall binding repeat 2</fullName>
    </submittedName>
</protein>
<sequence>MIDWKGDFRLKKKFFTGVLATAVIGSLLVQPALTDAAPSKKVNLADEMVNSLRLKTIHKLETYKQEKTSSFSQKTVRAMTAVTQVTVANTLKPSNFHSYKMQVTKGGTLNVTEPASDDYGYVVVNEETGNEYFSGDTLTAGTYHFVVFSMSDAPVSYSLSVSGVTMEMDTQLPTLNVTSPKTIDHRLPKNTTALTLSGSATGASNTFYALDGSDDISFNSTSFNKQITVSTGYHGVDLGATTATGNMVVQSHTVTAPGLKRIAGADRYAVSANVSKEAFPYGADTIVLARGDLYTDALAGGPLAALNFAPMLLTTTDALPAPITAEIKRLQPSRAIILGGTGSVSTAVENTLRNMGMTVERIAGADRFVVSANIASRIKADGFETDTAIIASGLNYPDALSASSPAGQIPLPILEVSTNSIPASIETYIKANGIKNFIIVGGPSTVSDTVKNKLKSFGGVVDRISGANRFEVGVNIANYFYDEQYGLMDPSNIVFATGLDFPDAISGSPMAASIYSPMLLTYRDKLDPMVKSYLEKTVPSITKRDVFYLIGNTTTVNATVESYLKSLID</sequence>
<dbReference type="Gene3D" id="3.40.50.12090">
    <property type="match status" value="1"/>
</dbReference>
<gene>
    <name evidence="1" type="ORF">SAMN06265361_101194</name>
</gene>
<accession>A0AA45WIS3</accession>
<keyword evidence="2" id="KW-1185">Reference proteome</keyword>